<feature type="compositionally biased region" description="Pro residues" evidence="1">
    <location>
        <begin position="58"/>
        <end position="69"/>
    </location>
</feature>
<feature type="compositionally biased region" description="Pro residues" evidence="1">
    <location>
        <begin position="25"/>
        <end position="37"/>
    </location>
</feature>
<gene>
    <name evidence="2" type="ORF">BD310DRAFT_977803</name>
</gene>
<dbReference type="AlphaFoldDB" id="A0A4V2K7Z1"/>
<proteinExistence type="predicted"/>
<dbReference type="Proteomes" id="UP000292082">
    <property type="component" value="Unassembled WGS sequence"/>
</dbReference>
<feature type="compositionally biased region" description="Basic residues" evidence="1">
    <location>
        <begin position="1"/>
        <end position="11"/>
    </location>
</feature>
<sequence>MGNQKNKKNQNLRKTSSSTRRHRPPPPPLSPSPPKVGPKPRPKVKKNAVASSAFTPHLPAPIPAPPPSPRLEEGELETATILARLRTYRPPAAHGLRSSAASNASGHSTTSTSPQVQDPPVIEVSSDDDGSRAEVEDPEGEDDNVEDEEEETEEGSVDVPLSQVVKAMADGEEDSSSDDEEEFNRLAEEIRKRSHEYVAREREAKEKAEAEDQVLWEQEFAKFASLAKQSAKAEKRRSAKLNLQLVYTLPWYKKGVLPDALENAGDWATLTSRVAKHIEYEKSCGRGVVKDFSIKVWSEDAVQTGAALLELPGKKRGDRIRVRALPYDNGAAVKIEAMHYCAKCSGACVIGPDGRHHAIPVDLMAKWVNAVDKPNTGVTKDKVPNFVCKALNIHTVSAVDTSPPKSGPLMSTPNTVHAQAPPVPATIPSAPAAISPSMPAFFPTPMPMQTPVGYGYAPNSGH</sequence>
<reference evidence="2 3" key="1">
    <citation type="submission" date="2019-01" db="EMBL/GenBank/DDBJ databases">
        <title>Draft genome sequences of three monokaryotic isolates of the white-rot basidiomycete fungus Dichomitus squalens.</title>
        <authorList>
            <consortium name="DOE Joint Genome Institute"/>
            <person name="Lopez S.C."/>
            <person name="Andreopoulos B."/>
            <person name="Pangilinan J."/>
            <person name="Lipzen A."/>
            <person name="Riley R."/>
            <person name="Ahrendt S."/>
            <person name="Ng V."/>
            <person name="Barry K."/>
            <person name="Daum C."/>
            <person name="Grigoriev I.V."/>
            <person name="Hilden K.S."/>
            <person name="Makela M.R."/>
            <person name="de Vries R.P."/>
        </authorList>
    </citation>
    <scope>NUCLEOTIDE SEQUENCE [LARGE SCALE GENOMIC DNA]</scope>
    <source>
        <strain evidence="2 3">CBS 464.89</strain>
    </source>
</reference>
<evidence type="ECO:0000313" key="3">
    <source>
        <dbReference type="Proteomes" id="UP000292082"/>
    </source>
</evidence>
<keyword evidence="3" id="KW-1185">Reference proteome</keyword>
<feature type="compositionally biased region" description="Polar residues" evidence="1">
    <location>
        <begin position="99"/>
        <end position="116"/>
    </location>
</feature>
<feature type="compositionally biased region" description="Acidic residues" evidence="1">
    <location>
        <begin position="136"/>
        <end position="156"/>
    </location>
</feature>
<feature type="region of interest" description="Disordered" evidence="1">
    <location>
        <begin position="1"/>
        <end position="164"/>
    </location>
</feature>
<evidence type="ECO:0000256" key="1">
    <source>
        <dbReference type="SAM" id="MobiDB-lite"/>
    </source>
</evidence>
<protein>
    <submittedName>
        <fullName evidence="2">Uncharacterized protein</fullName>
    </submittedName>
</protein>
<dbReference type="EMBL" id="ML145131">
    <property type="protein sequence ID" value="TBU57948.1"/>
    <property type="molecule type" value="Genomic_DNA"/>
</dbReference>
<accession>A0A4V2K7Z1</accession>
<name>A0A4V2K7Z1_9APHY</name>
<evidence type="ECO:0000313" key="2">
    <source>
        <dbReference type="EMBL" id="TBU57948.1"/>
    </source>
</evidence>
<organism evidence="2 3">
    <name type="scientific">Dichomitus squalens</name>
    <dbReference type="NCBI Taxonomy" id="114155"/>
    <lineage>
        <taxon>Eukaryota</taxon>
        <taxon>Fungi</taxon>
        <taxon>Dikarya</taxon>
        <taxon>Basidiomycota</taxon>
        <taxon>Agaricomycotina</taxon>
        <taxon>Agaricomycetes</taxon>
        <taxon>Polyporales</taxon>
        <taxon>Polyporaceae</taxon>
        <taxon>Dichomitus</taxon>
    </lineage>
</organism>